<feature type="chain" id="PRO_5013096093" description="CAAX prenyl protease 2/Lysostaphin resistance protein A-like domain-containing protein" evidence="2">
    <location>
        <begin position="18"/>
        <end position="394"/>
    </location>
</feature>
<evidence type="ECO:0000313" key="4">
    <source>
        <dbReference type="EMBL" id="ORY81678.1"/>
    </source>
</evidence>
<keyword evidence="2" id="KW-0732">Signal</keyword>
<dbReference type="InterPro" id="IPR003675">
    <property type="entry name" value="Rce1/LyrA-like_dom"/>
</dbReference>
<gene>
    <name evidence="4" type="ORF">LY90DRAFT_697662</name>
</gene>
<keyword evidence="1" id="KW-0472">Membrane</keyword>
<feature type="domain" description="CAAX prenyl protease 2/Lysostaphin resistance protein A-like" evidence="3">
    <location>
        <begin position="280"/>
        <end position="379"/>
    </location>
</feature>
<feature type="signal peptide" evidence="2">
    <location>
        <begin position="1"/>
        <end position="17"/>
    </location>
</feature>
<dbReference type="AlphaFoldDB" id="A0A1Y2FCM8"/>
<keyword evidence="5" id="KW-1185">Reference proteome</keyword>
<accession>A0A1Y2FCM8</accession>
<name>A0A1Y2FCM8_9FUNG</name>
<comment type="caution">
    <text evidence="4">The sequence shown here is derived from an EMBL/GenBank/DDBJ whole genome shotgun (WGS) entry which is preliminary data.</text>
</comment>
<dbReference type="GO" id="GO:0080120">
    <property type="term" value="P:CAAX-box protein maturation"/>
    <property type="evidence" value="ECO:0007669"/>
    <property type="project" value="UniProtKB-ARBA"/>
</dbReference>
<organism evidence="4 5">
    <name type="scientific">Neocallimastix californiae</name>
    <dbReference type="NCBI Taxonomy" id="1754190"/>
    <lineage>
        <taxon>Eukaryota</taxon>
        <taxon>Fungi</taxon>
        <taxon>Fungi incertae sedis</taxon>
        <taxon>Chytridiomycota</taxon>
        <taxon>Chytridiomycota incertae sedis</taxon>
        <taxon>Neocallimastigomycetes</taxon>
        <taxon>Neocallimastigales</taxon>
        <taxon>Neocallimastigaceae</taxon>
        <taxon>Neocallimastix</taxon>
    </lineage>
</organism>
<dbReference type="Proteomes" id="UP000193920">
    <property type="component" value="Unassembled WGS sequence"/>
</dbReference>
<dbReference type="OrthoDB" id="2150067at2759"/>
<keyword evidence="1" id="KW-1133">Transmembrane helix</keyword>
<proteinExistence type="predicted"/>
<protein>
    <recommendedName>
        <fullName evidence="3">CAAX prenyl protease 2/Lysostaphin resistance protein A-like domain-containing protein</fullName>
    </recommendedName>
</protein>
<evidence type="ECO:0000256" key="2">
    <source>
        <dbReference type="SAM" id="SignalP"/>
    </source>
</evidence>
<keyword evidence="1" id="KW-0812">Transmembrane</keyword>
<sequence>MVEFINLLLVLIPYASSVPLSLYIGSVLENIKNYHYYNKKVIKKKKNDDIDIKKEENIKNEKVNEEDKLNTLNTNESIPSDSLKNSHNFKFDINNDKENENKHNYKILKSNKDCLSFKNVNLSQPSKYYIYYTRFCLYFIILINVVIITKCVIPELLEIFTLNFWIPSKLSLKNSLVGFVVSVIFGHPWLDNPYLQMYTLNRYLRNQNDYNNRSCCFKKKFKYCKSSKKDVIEEDYNTKMNNDLPPRKSSLSLSYKKAYLVWNPALHFNSKVNAFIIDISRLICSCVLIPVMEELVFRYIFYRFIIGGFNYKLVSFSTWRWTAAILSNIVITHVFYIRCYEKSEEWITGLINGYLCTYSMVKQGRWNASVNTHCLTNLFIGLYVLITKKYKYWS</sequence>
<evidence type="ECO:0000313" key="5">
    <source>
        <dbReference type="Proteomes" id="UP000193920"/>
    </source>
</evidence>
<dbReference type="Pfam" id="PF02517">
    <property type="entry name" value="Rce1-like"/>
    <property type="match status" value="1"/>
</dbReference>
<evidence type="ECO:0000256" key="1">
    <source>
        <dbReference type="SAM" id="Phobius"/>
    </source>
</evidence>
<feature type="transmembrane region" description="Helical" evidence="1">
    <location>
        <begin position="129"/>
        <end position="149"/>
    </location>
</feature>
<dbReference type="GO" id="GO:0004175">
    <property type="term" value="F:endopeptidase activity"/>
    <property type="evidence" value="ECO:0007669"/>
    <property type="project" value="UniProtKB-ARBA"/>
</dbReference>
<dbReference type="EMBL" id="MCOG01000010">
    <property type="protein sequence ID" value="ORY81678.1"/>
    <property type="molecule type" value="Genomic_DNA"/>
</dbReference>
<reference evidence="4 5" key="1">
    <citation type="submission" date="2016-08" db="EMBL/GenBank/DDBJ databases">
        <title>A Parts List for Fungal Cellulosomes Revealed by Comparative Genomics.</title>
        <authorList>
            <consortium name="DOE Joint Genome Institute"/>
            <person name="Haitjema C.H."/>
            <person name="Gilmore S.P."/>
            <person name="Henske J.K."/>
            <person name="Solomon K.V."/>
            <person name="De Groot R."/>
            <person name="Kuo A."/>
            <person name="Mondo S.J."/>
            <person name="Salamov A.A."/>
            <person name="Labutti K."/>
            <person name="Zhao Z."/>
            <person name="Chiniquy J."/>
            <person name="Barry K."/>
            <person name="Brewer H.M."/>
            <person name="Purvine S.O."/>
            <person name="Wright A.T."/>
            <person name="Boxma B."/>
            <person name="Van Alen T."/>
            <person name="Hackstein J.H."/>
            <person name="Baker S.E."/>
            <person name="Grigoriev I.V."/>
            <person name="O'Malley M.A."/>
        </authorList>
    </citation>
    <scope>NUCLEOTIDE SEQUENCE [LARGE SCALE GENOMIC DNA]</scope>
    <source>
        <strain evidence="4 5">G1</strain>
    </source>
</reference>
<evidence type="ECO:0000259" key="3">
    <source>
        <dbReference type="Pfam" id="PF02517"/>
    </source>
</evidence>